<evidence type="ECO:0000313" key="2">
    <source>
        <dbReference type="Proteomes" id="UP001501940"/>
    </source>
</evidence>
<name>A0AAQ5ZLE9_AMPOC</name>
<dbReference type="Proteomes" id="UP001501940">
    <property type="component" value="Chromosome 15"/>
</dbReference>
<dbReference type="AlphaFoldDB" id="A0AAQ5ZLE9"/>
<dbReference type="Ensembl" id="ENSAOCT00000047337.1">
    <property type="protein sequence ID" value="ENSAOCP00000065627.1"/>
    <property type="gene ID" value="ENSAOCG00000030424.1"/>
</dbReference>
<reference evidence="1" key="3">
    <citation type="submission" date="2025-09" db="UniProtKB">
        <authorList>
            <consortium name="Ensembl"/>
        </authorList>
    </citation>
    <scope>IDENTIFICATION</scope>
</reference>
<accession>A0AAQ5ZLE9</accession>
<organism evidence="1 2">
    <name type="scientific">Amphiprion ocellaris</name>
    <name type="common">Clown anemonefish</name>
    <dbReference type="NCBI Taxonomy" id="80972"/>
    <lineage>
        <taxon>Eukaryota</taxon>
        <taxon>Metazoa</taxon>
        <taxon>Chordata</taxon>
        <taxon>Craniata</taxon>
        <taxon>Vertebrata</taxon>
        <taxon>Euteleostomi</taxon>
        <taxon>Actinopterygii</taxon>
        <taxon>Neopterygii</taxon>
        <taxon>Teleostei</taxon>
        <taxon>Neoteleostei</taxon>
        <taxon>Acanthomorphata</taxon>
        <taxon>Ovalentaria</taxon>
        <taxon>Pomacentridae</taxon>
        <taxon>Amphiprion</taxon>
    </lineage>
</organism>
<sequence length="86" mass="9579">ITFRAMCVTVHMAKKELRVNSKQVQATLTNANVQKSRKKISNVGMLGSAARRELSTDNIAAYMSFSTVHVDTLEGFWENGFSVSRL</sequence>
<proteinExistence type="predicted"/>
<reference evidence="1 2" key="1">
    <citation type="submission" date="2022-01" db="EMBL/GenBank/DDBJ databases">
        <title>A chromosome-scale genome assembly of the false clownfish, Amphiprion ocellaris.</title>
        <authorList>
            <person name="Ryu T."/>
        </authorList>
    </citation>
    <scope>NUCLEOTIDE SEQUENCE [LARGE SCALE GENOMIC DNA]</scope>
</reference>
<reference evidence="1" key="2">
    <citation type="submission" date="2025-08" db="UniProtKB">
        <authorList>
            <consortium name="Ensembl"/>
        </authorList>
    </citation>
    <scope>IDENTIFICATION</scope>
</reference>
<evidence type="ECO:0000313" key="1">
    <source>
        <dbReference type="Ensembl" id="ENSAOCP00000065627.1"/>
    </source>
</evidence>
<keyword evidence="2" id="KW-1185">Reference proteome</keyword>
<protein>
    <submittedName>
        <fullName evidence="1">Uncharacterized protein</fullName>
    </submittedName>
</protein>